<feature type="signal peptide" evidence="1">
    <location>
        <begin position="1"/>
        <end position="21"/>
    </location>
</feature>
<feature type="chain" id="PRO_5014824492" evidence="1">
    <location>
        <begin position="22"/>
        <end position="96"/>
    </location>
</feature>
<reference evidence="2" key="1">
    <citation type="submission" date="2018-01" db="EMBL/GenBank/DDBJ databases">
        <title>An insight into the sialome of Amazonian anophelines.</title>
        <authorList>
            <person name="Ribeiro J.M."/>
            <person name="Scarpassa V."/>
            <person name="Calvo E."/>
        </authorList>
    </citation>
    <scope>NUCLEOTIDE SEQUENCE</scope>
    <source>
        <tissue evidence="2">Salivary glands</tissue>
    </source>
</reference>
<accession>A0A2M4C9D4</accession>
<keyword evidence="1" id="KW-0732">Signal</keyword>
<dbReference type="EMBL" id="GGFJ01012718">
    <property type="protein sequence ID" value="MBW61859.1"/>
    <property type="molecule type" value="Transcribed_RNA"/>
</dbReference>
<evidence type="ECO:0000256" key="1">
    <source>
        <dbReference type="SAM" id="SignalP"/>
    </source>
</evidence>
<protein>
    <submittedName>
        <fullName evidence="2">Putative secreted protein</fullName>
    </submittedName>
</protein>
<evidence type="ECO:0000313" key="2">
    <source>
        <dbReference type="EMBL" id="MBW61859.1"/>
    </source>
</evidence>
<proteinExistence type="predicted"/>
<organism evidence="2">
    <name type="scientific">Anopheles marajoara</name>
    <dbReference type="NCBI Taxonomy" id="58244"/>
    <lineage>
        <taxon>Eukaryota</taxon>
        <taxon>Metazoa</taxon>
        <taxon>Ecdysozoa</taxon>
        <taxon>Arthropoda</taxon>
        <taxon>Hexapoda</taxon>
        <taxon>Insecta</taxon>
        <taxon>Pterygota</taxon>
        <taxon>Neoptera</taxon>
        <taxon>Endopterygota</taxon>
        <taxon>Diptera</taxon>
        <taxon>Nematocera</taxon>
        <taxon>Culicoidea</taxon>
        <taxon>Culicidae</taxon>
        <taxon>Anophelinae</taxon>
        <taxon>Anopheles</taxon>
    </lineage>
</organism>
<name>A0A2M4C9D4_9DIPT</name>
<dbReference type="AlphaFoldDB" id="A0A2M4C9D4"/>
<sequence length="96" mass="10927">MSNSLPLLLLLLLLLWHSADRGFNRVSTTHQLTGWLAGRTTNDADDAIARSHDRTIGEGQPRRMERKASDFGVPCPRLEIEPYFRTRYGACSRESR</sequence>